<accession>A0ABP8QW02</accession>
<protein>
    <submittedName>
        <fullName evidence="2">Uncharacterized protein</fullName>
    </submittedName>
</protein>
<evidence type="ECO:0000313" key="3">
    <source>
        <dbReference type="Proteomes" id="UP001500503"/>
    </source>
</evidence>
<dbReference type="EMBL" id="BAABHF010000046">
    <property type="protein sequence ID" value="GAA4511521.1"/>
    <property type="molecule type" value="Genomic_DNA"/>
</dbReference>
<evidence type="ECO:0000256" key="1">
    <source>
        <dbReference type="SAM" id="MobiDB-lite"/>
    </source>
</evidence>
<evidence type="ECO:0000313" key="2">
    <source>
        <dbReference type="EMBL" id="GAA4511521.1"/>
    </source>
</evidence>
<proteinExistence type="predicted"/>
<feature type="compositionally biased region" description="Acidic residues" evidence="1">
    <location>
        <begin position="15"/>
        <end position="24"/>
    </location>
</feature>
<feature type="compositionally biased region" description="Basic and acidic residues" evidence="1">
    <location>
        <begin position="25"/>
        <end position="34"/>
    </location>
</feature>
<name>A0ABP8QW02_9ACTN</name>
<gene>
    <name evidence="2" type="ORF">GCM10023191_075790</name>
</gene>
<sequence length="110" mass="12375">MARFALIGRQHLEEAVEPDAECDQDEHGGKDEHASQTSAVVKAPNVRWPLRAFRTELRAFRTDPGSWPKPGCRCPGLPTFAYGRHRRPYAEMTRSWGPAYATAWIVPVEG</sequence>
<comment type="caution">
    <text evidence="2">The sequence shown here is derived from an EMBL/GenBank/DDBJ whole genome shotgun (WGS) entry which is preliminary data.</text>
</comment>
<feature type="region of interest" description="Disordered" evidence="1">
    <location>
        <begin position="15"/>
        <end position="41"/>
    </location>
</feature>
<dbReference type="Proteomes" id="UP001500503">
    <property type="component" value="Unassembled WGS sequence"/>
</dbReference>
<organism evidence="2 3">
    <name type="scientific">Actinoallomurus oryzae</name>
    <dbReference type="NCBI Taxonomy" id="502180"/>
    <lineage>
        <taxon>Bacteria</taxon>
        <taxon>Bacillati</taxon>
        <taxon>Actinomycetota</taxon>
        <taxon>Actinomycetes</taxon>
        <taxon>Streptosporangiales</taxon>
        <taxon>Thermomonosporaceae</taxon>
        <taxon>Actinoallomurus</taxon>
    </lineage>
</organism>
<reference evidence="3" key="1">
    <citation type="journal article" date="2019" name="Int. J. Syst. Evol. Microbiol.">
        <title>The Global Catalogue of Microorganisms (GCM) 10K type strain sequencing project: providing services to taxonomists for standard genome sequencing and annotation.</title>
        <authorList>
            <consortium name="The Broad Institute Genomics Platform"/>
            <consortium name="The Broad Institute Genome Sequencing Center for Infectious Disease"/>
            <person name="Wu L."/>
            <person name="Ma J."/>
        </authorList>
    </citation>
    <scope>NUCLEOTIDE SEQUENCE [LARGE SCALE GENOMIC DNA]</scope>
    <source>
        <strain evidence="3">JCM 17933</strain>
    </source>
</reference>
<keyword evidence="3" id="KW-1185">Reference proteome</keyword>